<dbReference type="InterPro" id="IPR051619">
    <property type="entry name" value="TypeII_TA_RNase_PINc/VapC"/>
</dbReference>
<reference evidence="3 4" key="1">
    <citation type="submission" date="2018-06" db="EMBL/GenBank/DDBJ databases">
        <title>Extensive metabolic versatility and redundancy in microbially diverse, dynamic hydrothermal sediments.</title>
        <authorList>
            <person name="Dombrowski N."/>
            <person name="Teske A."/>
            <person name="Baker B.J."/>
        </authorList>
    </citation>
    <scope>NUCLEOTIDE SEQUENCE [LARGE SCALE GENOMIC DNA]</scope>
    <source>
        <strain evidence="3">B66_G16</strain>
    </source>
</reference>
<evidence type="ECO:0000259" key="2">
    <source>
        <dbReference type="Pfam" id="PF01850"/>
    </source>
</evidence>
<dbReference type="AlphaFoldDB" id="A0A497ELT2"/>
<accession>A0A497ELT2</accession>
<dbReference type="InterPro" id="IPR044153">
    <property type="entry name" value="PIN_Pae0151-like"/>
</dbReference>
<organism evidence="3 4">
    <name type="scientific">Thermoproteota archaeon</name>
    <dbReference type="NCBI Taxonomy" id="2056631"/>
    <lineage>
        <taxon>Archaea</taxon>
        <taxon>Thermoproteota</taxon>
    </lineage>
</organism>
<dbReference type="EMBL" id="QMQV01000081">
    <property type="protein sequence ID" value="RLE48342.1"/>
    <property type="molecule type" value="Genomic_DNA"/>
</dbReference>
<gene>
    <name evidence="3" type="ORF">DRJ31_07495</name>
</gene>
<dbReference type="Pfam" id="PF01850">
    <property type="entry name" value="PIN"/>
    <property type="match status" value="1"/>
</dbReference>
<comment type="caution">
    <text evidence="3">The sequence shown here is derived from an EMBL/GenBank/DDBJ whole genome shotgun (WGS) entry which is preliminary data.</text>
</comment>
<evidence type="ECO:0000313" key="4">
    <source>
        <dbReference type="Proteomes" id="UP000278475"/>
    </source>
</evidence>
<evidence type="ECO:0000256" key="1">
    <source>
        <dbReference type="ARBA" id="ARBA00022842"/>
    </source>
</evidence>
<name>A0A497ELT2_9CREN</name>
<dbReference type="SUPFAM" id="SSF88723">
    <property type="entry name" value="PIN domain-like"/>
    <property type="match status" value="1"/>
</dbReference>
<protein>
    <submittedName>
        <fullName evidence="3">PIN domain nuclease</fullName>
    </submittedName>
</protein>
<proteinExistence type="predicted"/>
<dbReference type="CDD" id="cd09873">
    <property type="entry name" value="PIN_Pae0151-like"/>
    <property type="match status" value="1"/>
</dbReference>
<keyword evidence="1" id="KW-0460">Magnesium</keyword>
<evidence type="ECO:0000313" key="3">
    <source>
        <dbReference type="EMBL" id="RLE48342.1"/>
    </source>
</evidence>
<dbReference type="InterPro" id="IPR029060">
    <property type="entry name" value="PIN-like_dom_sf"/>
</dbReference>
<dbReference type="Proteomes" id="UP000278475">
    <property type="component" value="Unassembled WGS sequence"/>
</dbReference>
<feature type="domain" description="PIN" evidence="2">
    <location>
        <begin position="1"/>
        <end position="126"/>
    </location>
</feature>
<dbReference type="Gene3D" id="3.40.50.1010">
    <property type="entry name" value="5'-nuclease"/>
    <property type="match status" value="1"/>
</dbReference>
<dbReference type="InterPro" id="IPR002716">
    <property type="entry name" value="PIN_dom"/>
</dbReference>
<sequence>MVIDASSLIKYLFKERNWLKIEEQLLKEEVHTIDHATKELLNALWKSTTLYKIFTEDIAIEKWKLFKKLIGEKVIILENQEELLEEALQIALSHQITAYDALYLAQANKLKAPLLTSDQKQANAAKKMNINTIFIE</sequence>
<dbReference type="PANTHER" id="PTHR35901:SF1">
    <property type="entry name" value="EXONUCLEASE VAPC9"/>
    <property type="match status" value="1"/>
</dbReference>
<dbReference type="PANTHER" id="PTHR35901">
    <property type="entry name" value="RIBONUCLEASE VAPC3"/>
    <property type="match status" value="1"/>
</dbReference>